<gene>
    <name evidence="2" type="ORF">FRX31_033076</name>
</gene>
<comment type="caution">
    <text evidence="2">The sequence shown here is derived from an EMBL/GenBank/DDBJ whole genome shotgun (WGS) entry which is preliminary data.</text>
</comment>
<accession>A0A7J6UXL1</accession>
<dbReference type="InterPro" id="IPR039624">
    <property type="entry name" value="LEA1/2/D7/KIN2"/>
</dbReference>
<feature type="compositionally biased region" description="Basic and acidic residues" evidence="1">
    <location>
        <begin position="59"/>
        <end position="76"/>
    </location>
</feature>
<dbReference type="AlphaFoldDB" id="A0A7J6UXL1"/>
<name>A0A7J6UXL1_THATH</name>
<keyword evidence="3" id="KW-1185">Reference proteome</keyword>
<dbReference type="OrthoDB" id="1736743at2759"/>
<reference evidence="2 3" key="1">
    <citation type="submission" date="2020-06" db="EMBL/GenBank/DDBJ databases">
        <title>Transcriptomic and genomic resources for Thalictrum thalictroides and T. hernandezii: Facilitating candidate gene discovery in an emerging model plant lineage.</title>
        <authorList>
            <person name="Arias T."/>
            <person name="Riano-Pachon D.M."/>
            <person name="Di Stilio V.S."/>
        </authorList>
    </citation>
    <scope>NUCLEOTIDE SEQUENCE [LARGE SCALE GENOMIC DNA]</scope>
    <source>
        <strain evidence="3">cv. WT478/WT964</strain>
        <tissue evidence="2">Leaves</tissue>
    </source>
</reference>
<sequence>EFRRKASKQSMDNTQSLSHNAGQAQGQAAAKKDEFMDKASNTAQSVKDSMNEAGQTVMDKAHGAADTVKDATGMKK</sequence>
<dbReference type="EMBL" id="JABWDY010041520">
    <property type="protein sequence ID" value="KAF5177337.1"/>
    <property type="molecule type" value="Genomic_DNA"/>
</dbReference>
<proteinExistence type="predicted"/>
<dbReference type="PANTHER" id="PTHR34191">
    <property type="entry name" value="LATE EMBRYOGENESIS ABUNDANT PROTEIN (LEA) FAMILY PROTEIN"/>
    <property type="match status" value="1"/>
</dbReference>
<feature type="compositionally biased region" description="Polar residues" evidence="1">
    <location>
        <begin position="8"/>
        <end position="20"/>
    </location>
</feature>
<dbReference type="Proteomes" id="UP000554482">
    <property type="component" value="Unassembled WGS sequence"/>
</dbReference>
<organism evidence="2 3">
    <name type="scientific">Thalictrum thalictroides</name>
    <name type="common">Rue-anemone</name>
    <name type="synonym">Anemone thalictroides</name>
    <dbReference type="NCBI Taxonomy" id="46969"/>
    <lineage>
        <taxon>Eukaryota</taxon>
        <taxon>Viridiplantae</taxon>
        <taxon>Streptophyta</taxon>
        <taxon>Embryophyta</taxon>
        <taxon>Tracheophyta</taxon>
        <taxon>Spermatophyta</taxon>
        <taxon>Magnoliopsida</taxon>
        <taxon>Ranunculales</taxon>
        <taxon>Ranunculaceae</taxon>
        <taxon>Thalictroideae</taxon>
        <taxon>Thalictrum</taxon>
    </lineage>
</organism>
<evidence type="ECO:0000313" key="3">
    <source>
        <dbReference type="Proteomes" id="UP000554482"/>
    </source>
</evidence>
<dbReference type="PANTHER" id="PTHR34191:SF20">
    <property type="entry name" value="LATE EMBRYOGENESIS ABUNDANT PROTEIN (LEA) FAMILY PROTEIN"/>
    <property type="match status" value="1"/>
</dbReference>
<feature type="region of interest" description="Disordered" evidence="1">
    <location>
        <begin position="1"/>
        <end position="76"/>
    </location>
</feature>
<evidence type="ECO:0000313" key="2">
    <source>
        <dbReference type="EMBL" id="KAF5177337.1"/>
    </source>
</evidence>
<protein>
    <submittedName>
        <fullName evidence="2">Late embryogenesis abundant protein (LEA) family protein</fullName>
    </submittedName>
</protein>
<evidence type="ECO:0000256" key="1">
    <source>
        <dbReference type="SAM" id="MobiDB-lite"/>
    </source>
</evidence>
<feature type="non-terminal residue" evidence="2">
    <location>
        <position position="1"/>
    </location>
</feature>
<feature type="compositionally biased region" description="Polar residues" evidence="1">
    <location>
        <begin position="39"/>
        <end position="54"/>
    </location>
</feature>